<protein>
    <recommendedName>
        <fullName evidence="3">F-box domain-containing protein</fullName>
    </recommendedName>
</protein>
<organism evidence="1 2">
    <name type="scientific">Rhodotorula diobovata</name>
    <dbReference type="NCBI Taxonomy" id="5288"/>
    <lineage>
        <taxon>Eukaryota</taxon>
        <taxon>Fungi</taxon>
        <taxon>Dikarya</taxon>
        <taxon>Basidiomycota</taxon>
        <taxon>Pucciniomycotina</taxon>
        <taxon>Microbotryomycetes</taxon>
        <taxon>Sporidiobolales</taxon>
        <taxon>Sporidiobolaceae</taxon>
        <taxon>Rhodotorula</taxon>
    </lineage>
</organism>
<dbReference type="AlphaFoldDB" id="A0A5C5G5K7"/>
<evidence type="ECO:0008006" key="3">
    <source>
        <dbReference type="Google" id="ProtNLM"/>
    </source>
</evidence>
<sequence>MRTRAVTRAAQGRRLPDELIVEVIEWCDRLADMRTATLASLCRVSKRYQEAAERRLYSGINLQDAVLGSGRSAKVRKRSAVGTLMRQARLRPLVKALYVTRDEDAETDLFAGLLGKLTNVEEVDCQCRAGCLQKLSDLLAHGNVRLRAIRVPAWDDNLQAVVRNHPHVFSALERVCLTWPTANLTMPALAPSLRALHISLDGSATFAAALAASCRDTLVHLRIPIPRSGQTHDFAGFRHLQSLVLAVTAELGAIGWGEAAPHLVLTLHSMAALTSLRSFAVEGRLVITRPLWGPPGEFAPIGSAVTNPAEFPSSSKRILAAIPPQIRHLSLVTSCFLADDVAAYLRSTDRPRELATLRIGDEVGRGVAGILGDSTGPFGSLADTLARAGVDVTTVGPFDKMGEP</sequence>
<evidence type="ECO:0000313" key="1">
    <source>
        <dbReference type="EMBL" id="TNY23789.1"/>
    </source>
</evidence>
<name>A0A5C5G5K7_9BASI</name>
<proteinExistence type="predicted"/>
<accession>A0A5C5G5K7</accession>
<dbReference type="OrthoDB" id="3188866at2759"/>
<reference evidence="1 2" key="1">
    <citation type="submission" date="2019-03" db="EMBL/GenBank/DDBJ databases">
        <title>Rhodosporidium diobovatum UCD-FST 08-225 genome sequencing, assembly, and annotation.</title>
        <authorList>
            <person name="Fakankun I.U."/>
            <person name="Fristensky B."/>
            <person name="Levin D.B."/>
        </authorList>
    </citation>
    <scope>NUCLEOTIDE SEQUENCE [LARGE SCALE GENOMIC DNA]</scope>
    <source>
        <strain evidence="1 2">UCD-FST 08-225</strain>
    </source>
</reference>
<comment type="caution">
    <text evidence="1">The sequence shown here is derived from an EMBL/GenBank/DDBJ whole genome shotgun (WGS) entry which is preliminary data.</text>
</comment>
<dbReference type="EMBL" id="SOZI01000008">
    <property type="protein sequence ID" value="TNY23789.1"/>
    <property type="molecule type" value="Genomic_DNA"/>
</dbReference>
<evidence type="ECO:0000313" key="2">
    <source>
        <dbReference type="Proteomes" id="UP000311382"/>
    </source>
</evidence>
<dbReference type="Proteomes" id="UP000311382">
    <property type="component" value="Unassembled WGS sequence"/>
</dbReference>
<keyword evidence="2" id="KW-1185">Reference proteome</keyword>
<gene>
    <name evidence="1" type="ORF">DMC30DRAFT_280066</name>
</gene>